<comment type="caution">
    <text evidence="4">The sequence shown here is derived from an EMBL/GenBank/DDBJ whole genome shotgun (WGS) entry which is preliminary data.</text>
</comment>
<dbReference type="InterPro" id="IPR035905">
    <property type="entry name" value="Barstar-like_sf"/>
</dbReference>
<proteinExistence type="inferred from homology"/>
<evidence type="ECO:0000256" key="1">
    <source>
        <dbReference type="ARBA" id="ARBA00006845"/>
    </source>
</evidence>
<gene>
    <name evidence="4" type="ORF">FB558_1981</name>
</gene>
<dbReference type="Proteomes" id="UP000315677">
    <property type="component" value="Unassembled WGS sequence"/>
</dbReference>
<keyword evidence="5" id="KW-1185">Reference proteome</keyword>
<evidence type="ECO:0000313" key="4">
    <source>
        <dbReference type="EMBL" id="TQM15198.1"/>
    </source>
</evidence>
<feature type="domain" description="Barstar (barnase inhibitor)" evidence="3">
    <location>
        <begin position="87"/>
        <end position="156"/>
    </location>
</feature>
<evidence type="ECO:0000313" key="5">
    <source>
        <dbReference type="Proteomes" id="UP000315677"/>
    </source>
</evidence>
<dbReference type="Pfam" id="PF01337">
    <property type="entry name" value="Barstar"/>
    <property type="match status" value="1"/>
</dbReference>
<dbReference type="Gene3D" id="3.30.370.10">
    <property type="entry name" value="Barstar-like"/>
    <property type="match status" value="1"/>
</dbReference>
<organism evidence="4 5">
    <name type="scientific">Pseudonocardia kunmingensis</name>
    <dbReference type="NCBI Taxonomy" id="630975"/>
    <lineage>
        <taxon>Bacteria</taxon>
        <taxon>Bacillati</taxon>
        <taxon>Actinomycetota</taxon>
        <taxon>Actinomycetes</taxon>
        <taxon>Pseudonocardiales</taxon>
        <taxon>Pseudonocardiaceae</taxon>
        <taxon>Pseudonocardia</taxon>
    </lineage>
</organism>
<dbReference type="SUPFAM" id="SSF52038">
    <property type="entry name" value="Barstar-related"/>
    <property type="match status" value="1"/>
</dbReference>
<reference evidence="4 5" key="1">
    <citation type="submission" date="2019-06" db="EMBL/GenBank/DDBJ databases">
        <title>Sequencing the genomes of 1000 actinobacteria strains.</title>
        <authorList>
            <person name="Klenk H.-P."/>
        </authorList>
    </citation>
    <scope>NUCLEOTIDE SEQUENCE [LARGE SCALE GENOMIC DNA]</scope>
    <source>
        <strain evidence="4 5">DSM 45301</strain>
    </source>
</reference>
<dbReference type="InterPro" id="IPR000468">
    <property type="entry name" value="Barstar"/>
</dbReference>
<dbReference type="EMBL" id="VFPA01000001">
    <property type="protein sequence ID" value="TQM15198.1"/>
    <property type="molecule type" value="Genomic_DNA"/>
</dbReference>
<evidence type="ECO:0000259" key="3">
    <source>
        <dbReference type="Pfam" id="PF01337"/>
    </source>
</evidence>
<sequence>MPPTVWRNRTGAASSTPRTDPVTERWFDGPVGGSRRTPVSRLVPGLTGRGVLLASPADVEAVRANLAADGVALAEVAGATDAMRPTQAAIARALRLPETAGRNLDALVDALRDLAVRWPDDERVVLLWHDAGRLVDADLPGFLTLTEILRTAAAELGPGGRIGDRQFETVAFVERHGVRTIAEASR</sequence>
<name>A0A543E0T4_9PSEU</name>
<evidence type="ECO:0000256" key="2">
    <source>
        <dbReference type="SAM" id="MobiDB-lite"/>
    </source>
</evidence>
<dbReference type="AlphaFoldDB" id="A0A543E0T4"/>
<feature type="region of interest" description="Disordered" evidence="2">
    <location>
        <begin position="1"/>
        <end position="25"/>
    </location>
</feature>
<protein>
    <submittedName>
        <fullName evidence="4">Barstar (Barnase inhibitor)</fullName>
    </submittedName>
</protein>
<accession>A0A543E0T4</accession>
<comment type="similarity">
    <text evidence="1">Belongs to the barstar family.</text>
</comment>